<dbReference type="SMART" id="SM00490">
    <property type="entry name" value="HELICc"/>
    <property type="match status" value="1"/>
</dbReference>
<dbReference type="InterPro" id="IPR036388">
    <property type="entry name" value="WH-like_DNA-bd_sf"/>
</dbReference>
<dbReference type="Gene3D" id="3.40.50.300">
    <property type="entry name" value="P-loop containing nucleotide triphosphate hydrolases"/>
    <property type="match status" value="2"/>
</dbReference>
<evidence type="ECO:0000256" key="5">
    <source>
        <dbReference type="ARBA" id="ARBA00022741"/>
    </source>
</evidence>
<evidence type="ECO:0000259" key="17">
    <source>
        <dbReference type="PROSITE" id="PS51192"/>
    </source>
</evidence>
<evidence type="ECO:0000259" key="16">
    <source>
        <dbReference type="PROSITE" id="PS50967"/>
    </source>
</evidence>
<evidence type="ECO:0000256" key="15">
    <source>
        <dbReference type="SAM" id="MobiDB-lite"/>
    </source>
</evidence>
<sequence>MVDAAIQQTLKEKLKEIFGFDAFRGEQEPIIHNIVSGKNTFVIMPTGAGKSLCYQLPAMVLDGTAIVISPLIALMKNQVDQMSAFGINAQFLNSTLNKSEMTRVKNDVMSGDCKLLYIAPESLTKEDNLTFLKKAKLSFIAVDEAHCISEWGHDFRPEYRRIRGIIDDIDPNLPIIALTATATPKVQQDIQKNLSMEQSHIFKSSFNRKNLYYEIRPKIDSKKQLIKYIANNKGKSGIIYCLSRKKVEEIAGLLNVNGIKALPYHAGLDADTRMKNQDAFLNEECDIIVATIAFGMGIDKPDVRFVIHYDAPKSLEGYYQETGRAGRDGLEGNCLMFYAYDDILKLEKFNKDKTVTERDNARALLMEMVAYSNLGVCRRRQLLSYFGEYTDKDCGFCDNCIKPTKKIKIEDEAVLGLKAIIQSGERFDVQHIADILTANTSNPYIRSYEHDKLEVYGKGKGMFVAHDEDDEDDEEEEEEVELELSEEDEEDEETKPVAAKSSKPSKKAEKPTKKSDNKRTANDYWVSILRQMMVLGYIEKDIENSYGVVRVSEKGHKFIEDSYPITIAEDHNYENTESSDDDDITTNNSSSGGGAFDAALFELLKALRKKIAKEKNVPPYVVFQDPSLEEMATTYPTTQQELAQINGVGMGKVQKFGKPFLDLITKYVDDNEIETTQDLVVKSAVNKSKIKIYIIQQIDRKINLDEIVEAKDLTMAELIEEIEHICYSGTRLNLDYYINQVIDPERQDEIYDYFMSAETDNIAVALKEFESDDITEEELRLMRIKFLSEMAN</sequence>
<keyword evidence="10" id="KW-0413">Isomerase</keyword>
<evidence type="ECO:0000256" key="13">
    <source>
        <dbReference type="ARBA" id="ARBA00044535"/>
    </source>
</evidence>
<keyword evidence="6" id="KW-0378">Hydrolase</keyword>
<dbReference type="SUPFAM" id="SSF47819">
    <property type="entry name" value="HRDC-like"/>
    <property type="match status" value="1"/>
</dbReference>
<dbReference type="EC" id="5.6.2.4" evidence="12"/>
<dbReference type="Pfam" id="PF09382">
    <property type="entry name" value="RQC"/>
    <property type="match status" value="2"/>
</dbReference>
<reference evidence="19 20" key="1">
    <citation type="submission" date="2011-07" db="EMBL/GenBank/DDBJ databases">
        <title>The complete genome of chromosome of Emticicia oligotrophica DSM 17448.</title>
        <authorList>
            <consortium name="US DOE Joint Genome Institute (JGI-PGF)"/>
            <person name="Lucas S."/>
            <person name="Han J."/>
            <person name="Lapidus A."/>
            <person name="Bruce D."/>
            <person name="Goodwin L."/>
            <person name="Pitluck S."/>
            <person name="Peters L."/>
            <person name="Kyrpides N."/>
            <person name="Mavromatis K."/>
            <person name="Ivanova N."/>
            <person name="Ovchinnikova G."/>
            <person name="Teshima H."/>
            <person name="Detter J.C."/>
            <person name="Tapia R."/>
            <person name="Han C."/>
            <person name="Land M."/>
            <person name="Hauser L."/>
            <person name="Markowitz V."/>
            <person name="Cheng J.-F."/>
            <person name="Hugenholtz P."/>
            <person name="Woyke T."/>
            <person name="Wu D."/>
            <person name="Tindall B."/>
            <person name="Pomrenke H."/>
            <person name="Brambilla E."/>
            <person name="Klenk H.-P."/>
            <person name="Eisen J.A."/>
        </authorList>
    </citation>
    <scope>NUCLEOTIDE SEQUENCE [LARGE SCALE GENOMIC DNA]</scope>
    <source>
        <strain evidence="19 20">DSM 17448</strain>
    </source>
</reference>
<dbReference type="InterPro" id="IPR002121">
    <property type="entry name" value="HRDC_dom"/>
</dbReference>
<evidence type="ECO:0000256" key="3">
    <source>
        <dbReference type="ARBA" id="ARBA00005446"/>
    </source>
</evidence>
<comment type="cofactor">
    <cofactor evidence="2">
        <name>Zn(2+)</name>
        <dbReference type="ChEBI" id="CHEBI:29105"/>
    </cofactor>
</comment>
<evidence type="ECO:0000256" key="7">
    <source>
        <dbReference type="ARBA" id="ARBA00022806"/>
    </source>
</evidence>
<dbReference type="InterPro" id="IPR036390">
    <property type="entry name" value="WH_DNA-bd_sf"/>
</dbReference>
<keyword evidence="5" id="KW-0547">Nucleotide-binding</keyword>
<dbReference type="Gene3D" id="1.10.10.10">
    <property type="entry name" value="Winged helix-like DNA-binding domain superfamily/Winged helix DNA-binding domain"/>
    <property type="match status" value="1"/>
</dbReference>
<keyword evidence="7 19" id="KW-0347">Helicase</keyword>
<dbReference type="InterPro" id="IPR004589">
    <property type="entry name" value="DNA_helicase_ATP-dep_RecQ"/>
</dbReference>
<feature type="domain" description="HRDC" evidence="16">
    <location>
        <begin position="594"/>
        <end position="674"/>
    </location>
</feature>
<evidence type="ECO:0000256" key="9">
    <source>
        <dbReference type="ARBA" id="ARBA00023125"/>
    </source>
</evidence>
<evidence type="ECO:0000256" key="4">
    <source>
        <dbReference type="ARBA" id="ARBA00022723"/>
    </source>
</evidence>
<dbReference type="RefSeq" id="WP_015029478.1">
    <property type="nucleotide sequence ID" value="NC_018748.1"/>
</dbReference>
<evidence type="ECO:0000256" key="2">
    <source>
        <dbReference type="ARBA" id="ARBA00001947"/>
    </source>
</evidence>
<dbReference type="EMBL" id="CP002961">
    <property type="protein sequence ID" value="AFK03782.1"/>
    <property type="molecule type" value="Genomic_DNA"/>
</dbReference>
<dbReference type="InterPro" id="IPR001650">
    <property type="entry name" value="Helicase_C-like"/>
</dbReference>
<comment type="cofactor">
    <cofactor evidence="1">
        <name>Mg(2+)</name>
        <dbReference type="ChEBI" id="CHEBI:18420"/>
    </cofactor>
</comment>
<feature type="region of interest" description="Disordered" evidence="15">
    <location>
        <begin position="466"/>
        <end position="517"/>
    </location>
</feature>
<evidence type="ECO:0000256" key="1">
    <source>
        <dbReference type="ARBA" id="ARBA00001946"/>
    </source>
</evidence>
<evidence type="ECO:0000313" key="20">
    <source>
        <dbReference type="Proteomes" id="UP000002875"/>
    </source>
</evidence>
<dbReference type="GO" id="GO:0004386">
    <property type="term" value="F:helicase activity"/>
    <property type="evidence" value="ECO:0007669"/>
    <property type="project" value="UniProtKB-KW"/>
</dbReference>
<organism evidence="19 20">
    <name type="scientific">Emticicia oligotrophica (strain DSM 17448 / CIP 109782 / MTCC 6937 / GPTSA100-15)</name>
    <dbReference type="NCBI Taxonomy" id="929562"/>
    <lineage>
        <taxon>Bacteria</taxon>
        <taxon>Pseudomonadati</taxon>
        <taxon>Bacteroidota</taxon>
        <taxon>Cytophagia</taxon>
        <taxon>Cytophagales</taxon>
        <taxon>Leadbetterellaceae</taxon>
        <taxon>Emticicia</taxon>
    </lineage>
</organism>
<dbReference type="SMART" id="SM00487">
    <property type="entry name" value="DEXDc"/>
    <property type="match status" value="1"/>
</dbReference>
<comment type="similarity">
    <text evidence="3">Belongs to the helicase family. RecQ subfamily.</text>
</comment>
<dbReference type="InterPro" id="IPR048671">
    <property type="entry name" value="RecQ-1-like_HTH"/>
</dbReference>
<dbReference type="InterPro" id="IPR027417">
    <property type="entry name" value="P-loop_NTPase"/>
</dbReference>
<feature type="compositionally biased region" description="Basic and acidic residues" evidence="15">
    <location>
        <begin position="506"/>
        <end position="517"/>
    </location>
</feature>
<protein>
    <recommendedName>
        <fullName evidence="13">ATP-dependent DNA helicase RecQ</fullName>
        <ecNumber evidence="12">5.6.2.4</ecNumber>
    </recommendedName>
    <alternativeName>
        <fullName evidence="14">DNA 3'-5' helicase RecQ</fullName>
    </alternativeName>
</protein>
<dbReference type="PROSITE" id="PS51192">
    <property type="entry name" value="HELICASE_ATP_BIND_1"/>
    <property type="match status" value="1"/>
</dbReference>
<dbReference type="InterPro" id="IPR032284">
    <property type="entry name" value="RecQ_Zn-bd"/>
</dbReference>
<evidence type="ECO:0000313" key="19">
    <source>
        <dbReference type="EMBL" id="AFK03782.1"/>
    </source>
</evidence>
<dbReference type="Proteomes" id="UP000002875">
    <property type="component" value="Chromosome"/>
</dbReference>
<dbReference type="NCBIfam" id="TIGR00614">
    <property type="entry name" value="recQ_fam"/>
    <property type="match status" value="1"/>
</dbReference>
<dbReference type="InterPro" id="IPR010997">
    <property type="entry name" value="HRDC-like_sf"/>
</dbReference>
<dbReference type="PROSITE" id="PS51194">
    <property type="entry name" value="HELICASE_CTER"/>
    <property type="match status" value="1"/>
</dbReference>
<keyword evidence="9" id="KW-0238">DNA-binding</keyword>
<dbReference type="SUPFAM" id="SSF46785">
    <property type="entry name" value="Winged helix' DNA-binding domain"/>
    <property type="match status" value="2"/>
</dbReference>
<dbReference type="Pfam" id="PF16124">
    <property type="entry name" value="RecQ_Zn_bind"/>
    <property type="match status" value="1"/>
</dbReference>
<keyword evidence="4" id="KW-0479">Metal-binding</keyword>
<dbReference type="Pfam" id="PF00570">
    <property type="entry name" value="HRDC"/>
    <property type="match status" value="1"/>
</dbReference>
<dbReference type="PANTHER" id="PTHR13710">
    <property type="entry name" value="DNA HELICASE RECQ FAMILY MEMBER"/>
    <property type="match status" value="1"/>
</dbReference>
<dbReference type="CDD" id="cd18794">
    <property type="entry name" value="SF2_C_RecQ"/>
    <property type="match status" value="1"/>
</dbReference>
<keyword evidence="20" id="KW-1185">Reference proteome</keyword>
<dbReference type="CDD" id="cd17920">
    <property type="entry name" value="DEXHc_RecQ"/>
    <property type="match status" value="1"/>
</dbReference>
<name>A0ABM5N305_EMTOG</name>
<dbReference type="PROSITE" id="PS50967">
    <property type="entry name" value="HRDC"/>
    <property type="match status" value="1"/>
</dbReference>
<accession>A0ABM5N305</accession>
<gene>
    <name evidence="19" type="ordered locus">Emtol_2646</name>
</gene>
<dbReference type="Gene3D" id="1.10.150.80">
    <property type="entry name" value="HRDC domain"/>
    <property type="match status" value="1"/>
</dbReference>
<feature type="region of interest" description="Disordered" evidence="15">
    <location>
        <begin position="570"/>
        <end position="589"/>
    </location>
</feature>
<proteinExistence type="inferred from homology"/>
<dbReference type="Pfam" id="PF00270">
    <property type="entry name" value="DEAD"/>
    <property type="match status" value="1"/>
</dbReference>
<dbReference type="InterPro" id="IPR044876">
    <property type="entry name" value="HRDC_dom_sf"/>
</dbReference>
<dbReference type="Pfam" id="PF21220">
    <property type="entry name" value="RecQ-1-like_HTH"/>
    <property type="match status" value="1"/>
</dbReference>
<feature type="compositionally biased region" description="Acidic residues" evidence="15">
    <location>
        <begin position="467"/>
        <end position="493"/>
    </location>
</feature>
<dbReference type="Pfam" id="PF00271">
    <property type="entry name" value="Helicase_C"/>
    <property type="match status" value="1"/>
</dbReference>
<dbReference type="SUPFAM" id="SSF52540">
    <property type="entry name" value="P-loop containing nucleoside triphosphate hydrolases"/>
    <property type="match status" value="1"/>
</dbReference>
<dbReference type="Gene3D" id="1.10.10.1390">
    <property type="entry name" value="ATP-dependent DNA helicase RecQ"/>
    <property type="match status" value="1"/>
</dbReference>
<evidence type="ECO:0000259" key="18">
    <source>
        <dbReference type="PROSITE" id="PS51194"/>
    </source>
</evidence>
<feature type="domain" description="Helicase ATP-binding" evidence="17">
    <location>
        <begin position="31"/>
        <end position="200"/>
    </location>
</feature>
<dbReference type="SMART" id="SM00341">
    <property type="entry name" value="HRDC"/>
    <property type="match status" value="1"/>
</dbReference>
<dbReference type="InterPro" id="IPR014001">
    <property type="entry name" value="Helicase_ATP-bd"/>
</dbReference>
<evidence type="ECO:0000256" key="11">
    <source>
        <dbReference type="ARBA" id="ARBA00034617"/>
    </source>
</evidence>
<dbReference type="InterPro" id="IPR018982">
    <property type="entry name" value="RQC_domain"/>
</dbReference>
<dbReference type="PANTHER" id="PTHR13710:SF105">
    <property type="entry name" value="ATP-DEPENDENT DNA HELICASE Q1"/>
    <property type="match status" value="1"/>
</dbReference>
<evidence type="ECO:0000256" key="8">
    <source>
        <dbReference type="ARBA" id="ARBA00022840"/>
    </source>
</evidence>
<evidence type="ECO:0000256" key="6">
    <source>
        <dbReference type="ARBA" id="ARBA00022801"/>
    </source>
</evidence>
<comment type="catalytic activity">
    <reaction evidence="11">
        <text>Couples ATP hydrolysis with the unwinding of duplex DNA by translocating in the 3'-5' direction.</text>
        <dbReference type="EC" id="5.6.2.4"/>
    </reaction>
</comment>
<feature type="domain" description="Helicase C-terminal" evidence="18">
    <location>
        <begin position="221"/>
        <end position="369"/>
    </location>
</feature>
<keyword evidence="8" id="KW-0067">ATP-binding</keyword>
<evidence type="ECO:0000256" key="14">
    <source>
        <dbReference type="ARBA" id="ARBA00044550"/>
    </source>
</evidence>
<dbReference type="InterPro" id="IPR011545">
    <property type="entry name" value="DEAD/DEAH_box_helicase_dom"/>
</dbReference>
<evidence type="ECO:0000256" key="10">
    <source>
        <dbReference type="ARBA" id="ARBA00023235"/>
    </source>
</evidence>
<evidence type="ECO:0000256" key="12">
    <source>
        <dbReference type="ARBA" id="ARBA00034808"/>
    </source>
</evidence>